<dbReference type="EMBL" id="CAUJNA010003057">
    <property type="protein sequence ID" value="CAJ1395108.1"/>
    <property type="molecule type" value="Genomic_DNA"/>
</dbReference>
<gene>
    <name evidence="3" type="ORF">EVOR1521_LOCUS19621</name>
</gene>
<dbReference type="InterPro" id="IPR018247">
    <property type="entry name" value="EF_Hand_1_Ca_BS"/>
</dbReference>
<accession>A0AA36NAD5</accession>
<dbReference type="PROSITE" id="PS00018">
    <property type="entry name" value="EF_HAND_1"/>
    <property type="match status" value="1"/>
</dbReference>
<organism evidence="3 4">
    <name type="scientific">Effrenium voratum</name>
    <dbReference type="NCBI Taxonomy" id="2562239"/>
    <lineage>
        <taxon>Eukaryota</taxon>
        <taxon>Sar</taxon>
        <taxon>Alveolata</taxon>
        <taxon>Dinophyceae</taxon>
        <taxon>Suessiales</taxon>
        <taxon>Symbiodiniaceae</taxon>
        <taxon>Effrenium</taxon>
    </lineage>
</organism>
<proteinExistence type="predicted"/>
<dbReference type="Pfam" id="PF13202">
    <property type="entry name" value="EF-hand_5"/>
    <property type="match status" value="1"/>
</dbReference>
<dbReference type="PANTHER" id="PTHR24114">
    <property type="entry name" value="LEUCINE RICH REPEAT FAMILY PROTEIN"/>
    <property type="match status" value="1"/>
</dbReference>
<comment type="caution">
    <text evidence="3">The sequence shown here is derived from an EMBL/GenBank/DDBJ whole genome shotgun (WGS) entry which is preliminary data.</text>
</comment>
<dbReference type="SUPFAM" id="SSF47473">
    <property type="entry name" value="EF-hand"/>
    <property type="match status" value="1"/>
</dbReference>
<dbReference type="InterPro" id="IPR002048">
    <property type="entry name" value="EF_hand_dom"/>
</dbReference>
<dbReference type="InterPro" id="IPR052394">
    <property type="entry name" value="LRR-containing"/>
</dbReference>
<reference evidence="3" key="1">
    <citation type="submission" date="2023-08" db="EMBL/GenBank/DDBJ databases">
        <authorList>
            <person name="Chen Y."/>
            <person name="Shah S."/>
            <person name="Dougan E. K."/>
            <person name="Thang M."/>
            <person name="Chan C."/>
        </authorList>
    </citation>
    <scope>NUCLEOTIDE SEQUENCE</scope>
</reference>
<dbReference type="InterPro" id="IPR011992">
    <property type="entry name" value="EF-hand-dom_pair"/>
</dbReference>
<dbReference type="AlphaFoldDB" id="A0AA36NAD5"/>
<feature type="domain" description="EF-hand" evidence="2">
    <location>
        <begin position="1037"/>
        <end position="1072"/>
    </location>
</feature>
<evidence type="ECO:0000259" key="2">
    <source>
        <dbReference type="PROSITE" id="PS50222"/>
    </source>
</evidence>
<dbReference type="SMART" id="SM00054">
    <property type="entry name" value="EFh"/>
    <property type="match status" value="3"/>
</dbReference>
<dbReference type="Pfam" id="PF13516">
    <property type="entry name" value="LRR_6"/>
    <property type="match status" value="1"/>
</dbReference>
<dbReference type="SUPFAM" id="SSF52047">
    <property type="entry name" value="RNI-like"/>
    <property type="match status" value="1"/>
</dbReference>
<evidence type="ECO:0000313" key="4">
    <source>
        <dbReference type="Proteomes" id="UP001178507"/>
    </source>
</evidence>
<dbReference type="Proteomes" id="UP001178507">
    <property type="component" value="Unassembled WGS sequence"/>
</dbReference>
<dbReference type="InterPro" id="IPR032675">
    <property type="entry name" value="LRR_dom_sf"/>
</dbReference>
<dbReference type="PROSITE" id="PS50222">
    <property type="entry name" value="EF_HAND_2"/>
    <property type="match status" value="2"/>
</dbReference>
<dbReference type="CDD" id="cd00051">
    <property type="entry name" value="EFh"/>
    <property type="match status" value="2"/>
</dbReference>
<keyword evidence="1" id="KW-0106">Calcium</keyword>
<evidence type="ECO:0000313" key="3">
    <source>
        <dbReference type="EMBL" id="CAJ1395108.1"/>
    </source>
</evidence>
<dbReference type="InterPro" id="IPR001611">
    <property type="entry name" value="Leu-rich_rpt"/>
</dbReference>
<protein>
    <recommendedName>
        <fullName evidence="2">EF-hand domain-containing protein</fullName>
    </recommendedName>
</protein>
<dbReference type="Gene3D" id="1.10.238.10">
    <property type="entry name" value="EF-hand"/>
    <property type="match status" value="2"/>
</dbReference>
<feature type="domain" description="EF-hand" evidence="2">
    <location>
        <begin position="1089"/>
        <end position="1124"/>
    </location>
</feature>
<keyword evidence="4" id="KW-1185">Reference proteome</keyword>
<dbReference type="SMART" id="SM00368">
    <property type="entry name" value="LRR_RI"/>
    <property type="match status" value="5"/>
</dbReference>
<dbReference type="Gene3D" id="3.80.10.10">
    <property type="entry name" value="Ribonuclease Inhibitor"/>
    <property type="match status" value="2"/>
</dbReference>
<dbReference type="PANTHER" id="PTHR24114:SF2">
    <property type="entry name" value="F-BOX DOMAIN-CONTAINING PROTEIN-RELATED"/>
    <property type="match status" value="1"/>
</dbReference>
<dbReference type="GO" id="GO:0005509">
    <property type="term" value="F:calcium ion binding"/>
    <property type="evidence" value="ECO:0007669"/>
    <property type="project" value="InterPro"/>
</dbReference>
<name>A0AA36NAD5_9DINO</name>
<sequence>MDAESEGDSSSSSESEAAAPLGFLWSAQNLPRPSSTSSDAGEFRPRGHVALQRAFKERKAMEDMEREALILQLMQVVTLFWKRRKDPEWAKPPKELLRKHLTEICSTSRAARRLGNTAEALVLLCAETHTAKGKAQVDKKEIWADYKSRTLMQLHPRGDRAVVKLPKLKDDPTRELRGSNRLARLVLDTGQLSARGQYLQVCTQQGIPPVVETLTSGQSSLNMVDQNLSDHDMLALLPLLETGTLNSVDFSCNPRLTDRGLVPLLRALPATLRRLALRSSALGPNGTALLAELLVSRVGFSKLLLLDLSEVPLQRKGFQLLAQSIAAHRNLQELNLSSTGLSPYASDARQCIGWLMQCPQLLKLDLSWNSLDAPALLQLGHCLSTRRALQKLSLAGCGAHRVRRDAELPMEGFLELLAKNSTLKELDLSLNHMDHRAALILEDALEHTELRALTLNDNPLGPAGLRSVLRLLCGKAGIHFLKLSGCHSGSPDGDIFNFVNPGGRYHLDLGRPYDRSLLRMLHKKCEDAGQPPSAAFHDVSHSFCAEKADGIYQVPQSGHLSLSFCEPQPEVSEPWSFQRVLDRTWCERRVSPSCYQMAQLLRQWHLAEEDPETKLILLEVLAKDFIVSSALLKEMCASQPNMLREILSRLIHCIRGRAQQYLATMLAPSVCSFLRVMDNVKKLLSFTAENPTGHYFLELSEASDFALAEQILALNRWETRVEQHLNYPDTSPLGNRCHLRNMTYAGRRLPVQDVREWILPMSEVFAFDYVSSKRPLPSDPALEPEDFQKFLKALARGRMGPELRLRALRAVACHLFLQAAQLRLILGLFEEGFRARCAVIFFFRVVDMQNQKIFRCALEDQQLKLLQKSLGCLACFPFIQLEHYTAELDMSFQDQRRAVQILWQLAEKERSQNLQDVVYKSADGHVLPGDQPRPWFVWESVPTSGHVKVTYTGGKETCCLPLRKKLHEEFGHWRFEGEVNWWSSLAEAPAEVIRFLQLCLRKFQDLDQAFTFIDGVNGNGVIGLKEMADRVKRIGKLPGSAVQKVFRFLDPDSSGSISRKEWSALGDLQKEVRMQLEEFTLFAQREFSPARGALQRIWAMIDAENQGQVTRKEFQEAVRRLGFFGRGVIAEFLDIDGKGFVSLEDMQQLRRFQRDQRSQSLRTKKSRLLLPRRKSAL</sequence>
<evidence type="ECO:0000256" key="1">
    <source>
        <dbReference type="ARBA" id="ARBA00022837"/>
    </source>
</evidence>